<protein>
    <submittedName>
        <fullName evidence="3">MBL fold metallo-hydrolase</fullName>
    </submittedName>
</protein>
<keyword evidence="1" id="KW-0378">Hydrolase</keyword>
<dbReference type="PROSITE" id="PS51318">
    <property type="entry name" value="TAT"/>
    <property type="match status" value="1"/>
</dbReference>
<reference evidence="4" key="1">
    <citation type="journal article" date="2019" name="Int. J. Syst. Evol. Microbiol.">
        <title>The Global Catalogue of Microorganisms (GCM) 10K type strain sequencing project: providing services to taxonomists for standard genome sequencing and annotation.</title>
        <authorList>
            <consortium name="The Broad Institute Genomics Platform"/>
            <consortium name="The Broad Institute Genome Sequencing Center for Infectious Disease"/>
            <person name="Wu L."/>
            <person name="Ma J."/>
        </authorList>
    </citation>
    <scope>NUCLEOTIDE SEQUENCE [LARGE SCALE GENOMIC DNA]</scope>
    <source>
        <strain evidence="4">CCUG 39402</strain>
    </source>
</reference>
<dbReference type="PANTHER" id="PTHR46018">
    <property type="entry name" value="ZINC PHOSPHODIESTERASE ELAC PROTEIN 1"/>
    <property type="match status" value="1"/>
</dbReference>
<dbReference type="EMBL" id="JBHSRS010000018">
    <property type="protein sequence ID" value="MFC6281358.1"/>
    <property type="molecule type" value="Genomic_DNA"/>
</dbReference>
<dbReference type="Gene3D" id="3.60.15.10">
    <property type="entry name" value="Ribonuclease Z/Hydroxyacylglutathione hydrolase-like"/>
    <property type="match status" value="1"/>
</dbReference>
<evidence type="ECO:0000256" key="1">
    <source>
        <dbReference type="ARBA" id="ARBA00022801"/>
    </source>
</evidence>
<sequence>MNLTRRQTLFAGAGAAAAALGPVAASQPALPPAPWRTGTHIVLLGTMAGPVLHPARMMASQALFVNGRGYLIDCGYGAIARMTEMGMRLPEISNVFITHHHSDHNADYPSLVNLAWILGIKGQMKVMGPPPMKRIHDASIAVQREDIDIRIKATGRQPIEKSFDVSEISAPGVVFTDDRVKVTAARVDHEPFEVALAYRFDTADTSVVFSGDTSPVASTVALARGADTLVHEAMLVSGIDAMLAKRPYVPPNLKKFLLAGHTTAEDAGRIAAEAGVRRLVLTHLLPGDEPIADEVWREHAARHFKGEIVVGRDKLVL</sequence>
<evidence type="ECO:0000313" key="3">
    <source>
        <dbReference type="EMBL" id="MFC6281358.1"/>
    </source>
</evidence>
<name>A0ABW1TVM2_9BURK</name>
<keyword evidence="4" id="KW-1185">Reference proteome</keyword>
<dbReference type="SUPFAM" id="SSF56281">
    <property type="entry name" value="Metallo-hydrolase/oxidoreductase"/>
    <property type="match status" value="1"/>
</dbReference>
<dbReference type="Proteomes" id="UP001596270">
    <property type="component" value="Unassembled WGS sequence"/>
</dbReference>
<accession>A0ABW1TVM2</accession>
<dbReference type="InterPro" id="IPR001279">
    <property type="entry name" value="Metallo-B-lactamas"/>
</dbReference>
<feature type="domain" description="Metallo-beta-lactamase" evidence="2">
    <location>
        <begin position="70"/>
        <end position="283"/>
    </location>
</feature>
<organism evidence="3 4">
    <name type="scientific">Polaromonas aquatica</name>
    <dbReference type="NCBI Taxonomy" id="332657"/>
    <lineage>
        <taxon>Bacteria</taxon>
        <taxon>Pseudomonadati</taxon>
        <taxon>Pseudomonadota</taxon>
        <taxon>Betaproteobacteria</taxon>
        <taxon>Burkholderiales</taxon>
        <taxon>Comamonadaceae</taxon>
        <taxon>Polaromonas</taxon>
    </lineage>
</organism>
<dbReference type="PANTHER" id="PTHR46018:SF2">
    <property type="entry name" value="ZINC PHOSPHODIESTERASE ELAC PROTEIN 1"/>
    <property type="match status" value="1"/>
</dbReference>
<dbReference type="Pfam" id="PF12706">
    <property type="entry name" value="Lactamase_B_2"/>
    <property type="match status" value="1"/>
</dbReference>
<gene>
    <name evidence="3" type="ORF">ACFQND_08970</name>
</gene>
<dbReference type="InterPro" id="IPR006311">
    <property type="entry name" value="TAT_signal"/>
</dbReference>
<proteinExistence type="predicted"/>
<evidence type="ECO:0000259" key="2">
    <source>
        <dbReference type="Pfam" id="PF12706"/>
    </source>
</evidence>
<dbReference type="CDD" id="cd07719">
    <property type="entry name" value="arylsulfatase_AtsA-like_MBL-fold"/>
    <property type="match status" value="1"/>
</dbReference>
<evidence type="ECO:0000313" key="4">
    <source>
        <dbReference type="Proteomes" id="UP001596270"/>
    </source>
</evidence>
<comment type="caution">
    <text evidence="3">The sequence shown here is derived from an EMBL/GenBank/DDBJ whole genome shotgun (WGS) entry which is preliminary data.</text>
</comment>
<dbReference type="RefSeq" id="WP_371439028.1">
    <property type="nucleotide sequence ID" value="NZ_JBHSRS010000018.1"/>
</dbReference>
<dbReference type="InterPro" id="IPR036866">
    <property type="entry name" value="RibonucZ/Hydroxyglut_hydro"/>
</dbReference>
<dbReference type="InterPro" id="IPR044094">
    <property type="entry name" value="AtsA-like_MBL-fold"/>
</dbReference>